<comment type="similarity">
    <text evidence="1 2">Belongs to the outer membrane factor (OMF) (TC 1.B.17) family.</text>
</comment>
<accession>A0A9E7A1F5</accession>
<dbReference type="Pfam" id="PF02321">
    <property type="entry name" value="OEP"/>
    <property type="match status" value="2"/>
</dbReference>
<sequence length="467" mass="52149">MRKQNIYNLLLLVSISVVLTSCFSTKNYQRAEDELMNKNAFKKDSVAHDTVSMALISWRELFTDPILQSYIEEGLTNNIDIKIALQQIIAAEAYLKQGKAAYFPTLTGNAQYTHQENSENSQFGSSFPSLDSYELSGTLSWEADIWGKIRSNKRAYHASYLQTVAAHTAVKSELIAQIADIYYQLISVDEQIKITEETIKNRAQSVETTNALKEAGSVTEVGVKQTEAQLYTAQALLIDLKNQSWLLENTLSVLLGKTPESITRGSLENQHIPNSLATGVPSQLLSNRPDLIAAEYDLIQAFELSNVARSNFYPSLTLTASGGLQSLEFDNFFNANSLFATIVGGITQPVFNSRKIRSQYEASLAQQEQARLRFKQTFLTANKEVSDALYSYKAATDKIEINQKEYKAYSLASEYSNELLNNGLANYLEVLRAQEYALNSQLGLVTSKYDQLKSIINLYKALGGGWK</sequence>
<evidence type="ECO:0000256" key="1">
    <source>
        <dbReference type="ARBA" id="ARBA00007613"/>
    </source>
</evidence>
<dbReference type="PANTHER" id="PTHR30203:SF33">
    <property type="entry name" value="BLR4455 PROTEIN"/>
    <property type="match status" value="1"/>
</dbReference>
<dbReference type="Proteomes" id="UP000831290">
    <property type="component" value="Chromosome"/>
</dbReference>
<keyword evidence="2" id="KW-0449">Lipoprotein</keyword>
<proteinExistence type="inferred from homology"/>
<gene>
    <name evidence="3" type="ORF">MQE35_08040</name>
</gene>
<dbReference type="InterPro" id="IPR003423">
    <property type="entry name" value="OMP_efflux"/>
</dbReference>
<protein>
    <submittedName>
        <fullName evidence="3">Efflux transporter outer membrane subunit</fullName>
    </submittedName>
</protein>
<reference evidence="3" key="1">
    <citation type="submission" date="2022-03" db="EMBL/GenBank/DDBJ databases">
        <title>Description of Abyssus ytuae gen. nov., sp. nov., a novel member of the family Flavobacteriaceae isolated from the sediment of Mariana Trench.</title>
        <authorList>
            <person name="Zhang J."/>
            <person name="Xu X."/>
        </authorList>
    </citation>
    <scope>NUCLEOTIDE SEQUENCE</scope>
    <source>
        <strain evidence="3">MT3330</strain>
    </source>
</reference>
<evidence type="ECO:0000313" key="4">
    <source>
        <dbReference type="Proteomes" id="UP000831290"/>
    </source>
</evidence>
<dbReference type="PROSITE" id="PS51257">
    <property type="entry name" value="PROKAR_LIPOPROTEIN"/>
    <property type="match status" value="1"/>
</dbReference>
<organism evidence="3 4">
    <name type="scientific">Abyssalbus ytuae</name>
    <dbReference type="NCBI Taxonomy" id="2926907"/>
    <lineage>
        <taxon>Bacteria</taxon>
        <taxon>Pseudomonadati</taxon>
        <taxon>Bacteroidota</taxon>
        <taxon>Flavobacteriia</taxon>
        <taxon>Flavobacteriales</taxon>
        <taxon>Flavobacteriaceae</taxon>
        <taxon>Abyssalbus</taxon>
    </lineage>
</organism>
<keyword evidence="4" id="KW-1185">Reference proteome</keyword>
<dbReference type="GO" id="GO:0005886">
    <property type="term" value="C:plasma membrane"/>
    <property type="evidence" value="ECO:0007669"/>
    <property type="project" value="UniProtKB-SubCell"/>
</dbReference>
<keyword evidence="2" id="KW-0564">Palmitate</keyword>
<keyword evidence="2" id="KW-0472">Membrane</keyword>
<name>A0A9E7A1F5_9FLAO</name>
<keyword evidence="2" id="KW-0812">Transmembrane</keyword>
<dbReference type="AlphaFoldDB" id="A0A9E7A1F5"/>
<dbReference type="NCBIfam" id="TIGR01845">
    <property type="entry name" value="outer_NodT"/>
    <property type="match status" value="1"/>
</dbReference>
<dbReference type="Gene3D" id="2.20.200.10">
    <property type="entry name" value="Outer membrane efflux proteins (OEP)"/>
    <property type="match status" value="1"/>
</dbReference>
<keyword evidence="2" id="KW-1134">Transmembrane beta strand</keyword>
<dbReference type="InterPro" id="IPR010131">
    <property type="entry name" value="MdtP/NodT-like"/>
</dbReference>
<dbReference type="Gene3D" id="1.20.1600.10">
    <property type="entry name" value="Outer membrane efflux proteins (OEP)"/>
    <property type="match status" value="1"/>
</dbReference>
<evidence type="ECO:0000313" key="3">
    <source>
        <dbReference type="EMBL" id="UOB19237.1"/>
    </source>
</evidence>
<dbReference type="GO" id="GO:0015562">
    <property type="term" value="F:efflux transmembrane transporter activity"/>
    <property type="evidence" value="ECO:0007669"/>
    <property type="project" value="InterPro"/>
</dbReference>
<dbReference type="PANTHER" id="PTHR30203">
    <property type="entry name" value="OUTER MEMBRANE CATION EFFLUX PROTEIN"/>
    <property type="match status" value="1"/>
</dbReference>
<dbReference type="KEGG" id="fbm:MQE35_08040"/>
<dbReference type="RefSeq" id="WP_255845854.1">
    <property type="nucleotide sequence ID" value="NZ_CP094358.1"/>
</dbReference>
<comment type="subcellular location">
    <subcellularLocation>
        <location evidence="2">Cell membrane</location>
        <topology evidence="2">Lipid-anchor</topology>
    </subcellularLocation>
</comment>
<dbReference type="EMBL" id="CP094358">
    <property type="protein sequence ID" value="UOB19237.1"/>
    <property type="molecule type" value="Genomic_DNA"/>
</dbReference>
<evidence type="ECO:0000256" key="2">
    <source>
        <dbReference type="RuleBase" id="RU362097"/>
    </source>
</evidence>
<dbReference type="SUPFAM" id="SSF56954">
    <property type="entry name" value="Outer membrane efflux proteins (OEP)"/>
    <property type="match status" value="1"/>
</dbReference>